<dbReference type="PANTHER" id="PTHR12929">
    <property type="entry name" value="SOLUTE CARRIER FAMILY 52"/>
    <property type="match status" value="1"/>
</dbReference>
<feature type="transmembrane region" description="Helical" evidence="9">
    <location>
        <begin position="145"/>
        <end position="165"/>
    </location>
</feature>
<reference evidence="10" key="1">
    <citation type="submission" date="2014-05" db="EMBL/GenBank/DDBJ databases">
        <authorList>
            <person name="Chronopoulou M."/>
        </authorList>
    </citation>
    <scope>NUCLEOTIDE SEQUENCE</scope>
    <source>
        <tissue evidence="10">Whole organism</tissue>
    </source>
</reference>
<evidence type="ECO:0000313" key="10">
    <source>
        <dbReference type="EMBL" id="CDW26806.1"/>
    </source>
</evidence>
<comment type="function">
    <text evidence="9">Plasma membrane transporter mediating the uptake by cells of the water soluble vitamin B2/riboflavin that plays a key role in biochemical oxidation-reduction reactions of the carbohydrate, lipid, and amino acid metabolism.</text>
</comment>
<feature type="transmembrane region" description="Helical" evidence="9">
    <location>
        <begin position="298"/>
        <end position="320"/>
    </location>
</feature>
<dbReference type="EMBL" id="HACA01009445">
    <property type="protein sequence ID" value="CDW26806.1"/>
    <property type="molecule type" value="Transcribed_RNA"/>
</dbReference>
<evidence type="ECO:0000256" key="8">
    <source>
        <dbReference type="ARBA" id="ARBA00023136"/>
    </source>
</evidence>
<organism evidence="10">
    <name type="scientific">Lepeophtheirus salmonis</name>
    <name type="common">Salmon louse</name>
    <name type="synonym">Caligus salmonis</name>
    <dbReference type="NCBI Taxonomy" id="72036"/>
    <lineage>
        <taxon>Eukaryota</taxon>
        <taxon>Metazoa</taxon>
        <taxon>Ecdysozoa</taxon>
        <taxon>Arthropoda</taxon>
        <taxon>Crustacea</taxon>
        <taxon>Multicrustacea</taxon>
        <taxon>Hexanauplia</taxon>
        <taxon>Copepoda</taxon>
        <taxon>Siphonostomatoida</taxon>
        <taxon>Caligidae</taxon>
        <taxon>Lepeophtheirus</taxon>
    </lineage>
</organism>
<comment type="similarity">
    <text evidence="3 9">Belongs to the riboflavin transporter family.</text>
</comment>
<dbReference type="GeneID" id="121119002"/>
<dbReference type="RefSeq" id="XP_040569544.1">
    <property type="nucleotide sequence ID" value="XM_040713610.2"/>
</dbReference>
<evidence type="ECO:0000256" key="5">
    <source>
        <dbReference type="ARBA" id="ARBA00022475"/>
    </source>
</evidence>
<dbReference type="OMA" id="FMAMFLH"/>
<keyword evidence="5 9" id="KW-1003">Cell membrane</keyword>
<feature type="transmembrane region" description="Helical" evidence="9">
    <location>
        <begin position="109"/>
        <end position="133"/>
    </location>
</feature>
<keyword evidence="8 9" id="KW-0472">Membrane</keyword>
<dbReference type="AlphaFoldDB" id="A0A0K2TMW0"/>
<dbReference type="RefSeq" id="XP_040569546.1">
    <property type="nucleotide sequence ID" value="XM_040713612.2"/>
</dbReference>
<name>A0A0K2TMW0_LEPSM</name>
<dbReference type="GO" id="GO:0005886">
    <property type="term" value="C:plasma membrane"/>
    <property type="evidence" value="ECO:0007669"/>
    <property type="project" value="UniProtKB-SubCell"/>
</dbReference>
<feature type="transmembrane region" description="Helical" evidence="9">
    <location>
        <begin position="327"/>
        <end position="346"/>
    </location>
</feature>
<keyword evidence="6 9" id="KW-0812">Transmembrane</keyword>
<feature type="transmembrane region" description="Helical" evidence="9">
    <location>
        <begin position="196"/>
        <end position="215"/>
    </location>
</feature>
<dbReference type="OrthoDB" id="9995836at2759"/>
<dbReference type="InterPro" id="IPR009357">
    <property type="entry name" value="Riboflavin_transptr"/>
</dbReference>
<evidence type="ECO:0000256" key="6">
    <source>
        <dbReference type="ARBA" id="ARBA00022692"/>
    </source>
</evidence>
<dbReference type="GO" id="GO:0032217">
    <property type="term" value="F:riboflavin transmembrane transporter activity"/>
    <property type="evidence" value="ECO:0007669"/>
    <property type="project" value="UniProtKB-UniRule"/>
</dbReference>
<feature type="transmembrane region" description="Helical" evidence="9">
    <location>
        <begin position="358"/>
        <end position="381"/>
    </location>
</feature>
<feature type="transmembrane region" description="Helical" evidence="9">
    <location>
        <begin position="46"/>
        <end position="67"/>
    </location>
</feature>
<accession>A0A0K2TMW0</accession>
<comment type="catalytic activity">
    <reaction evidence="1 9">
        <text>riboflavin(in) = riboflavin(out)</text>
        <dbReference type="Rhea" id="RHEA:35015"/>
        <dbReference type="ChEBI" id="CHEBI:57986"/>
    </reaction>
</comment>
<keyword evidence="4 9" id="KW-0813">Transport</keyword>
<feature type="transmembrane region" description="Helical" evidence="9">
    <location>
        <begin position="393"/>
        <end position="416"/>
    </location>
</feature>
<evidence type="ECO:0000256" key="4">
    <source>
        <dbReference type="ARBA" id="ARBA00022448"/>
    </source>
</evidence>
<dbReference type="RefSeq" id="XP_071744664.1">
    <property type="nucleotide sequence ID" value="XM_071888563.1"/>
</dbReference>
<dbReference type="PANTHER" id="PTHR12929:SF10">
    <property type="entry name" value="RIBOFLAVIN TRANSPORTER"/>
    <property type="match status" value="1"/>
</dbReference>
<evidence type="ECO:0000256" key="1">
    <source>
        <dbReference type="ARBA" id="ARBA00000215"/>
    </source>
</evidence>
<dbReference type="KEGG" id="lsm:121119002"/>
<protein>
    <recommendedName>
        <fullName evidence="9">Riboflavin transporter</fullName>
    </recommendedName>
</protein>
<evidence type="ECO:0000256" key="9">
    <source>
        <dbReference type="RuleBase" id="RU368035"/>
    </source>
</evidence>
<evidence type="ECO:0000256" key="3">
    <source>
        <dbReference type="ARBA" id="ARBA00006366"/>
    </source>
</evidence>
<dbReference type="Pfam" id="PF06237">
    <property type="entry name" value="SLC52_ribofla_tr"/>
    <property type="match status" value="1"/>
</dbReference>
<feature type="transmembrane region" description="Helical" evidence="9">
    <location>
        <begin position="265"/>
        <end position="286"/>
    </location>
</feature>
<keyword evidence="7 9" id="KW-1133">Transmembrane helix</keyword>
<sequence length="430" mass="47943">MLFVRNRNTLVDLLIILFGISSWISINGLWVELPLMVNVLPENWNLPSYLVVIVQLANVGPILYSILRWKMNVNNSYSIYFVLTIGVLASFIMIYIWDKTVNILGVAHSLGLFIPIFLLSLVDCTSSVLYFPYIGTFKSIYLNSFLMGEGLSGFIPSIIALLQGIGQTKCEKLYNETTQEWVTSIVTEAPNFSVEIFFFFLFGMMLISLASFMALDLSPFARSEKLSESEVSSIIQNSESYENHGTLPQSPPIEIVERSYNNKEIFFLLGIQGFINFFSNGVLPSIQSYSCLPYGNHIFHFVVTAGSTLGPTVAFLGHFFSYKSLKIIVGCVIFGTIMMGFIFASATYSPSTMFDPSISGPLVVMFWILNGLSFSFSKIEIAGICRDIENSKYLFWYGALTQIGSALGALISFLMVNVFQVFTAAESLVC</sequence>
<evidence type="ECO:0000256" key="2">
    <source>
        <dbReference type="ARBA" id="ARBA00004651"/>
    </source>
</evidence>
<proteinExistence type="inferred from homology"/>
<evidence type="ECO:0000256" key="7">
    <source>
        <dbReference type="ARBA" id="ARBA00022989"/>
    </source>
</evidence>
<comment type="subcellular location">
    <subcellularLocation>
        <location evidence="2 9">Cell membrane</location>
        <topology evidence="2 9">Multi-pass membrane protein</topology>
    </subcellularLocation>
</comment>
<feature type="transmembrane region" description="Helical" evidence="9">
    <location>
        <begin position="9"/>
        <end position="26"/>
    </location>
</feature>
<feature type="transmembrane region" description="Helical" evidence="9">
    <location>
        <begin position="79"/>
        <end position="97"/>
    </location>
</feature>